<evidence type="ECO:0000256" key="1">
    <source>
        <dbReference type="SAM" id="SignalP"/>
    </source>
</evidence>
<gene>
    <name evidence="2" type="ORF">HC031_10150</name>
</gene>
<keyword evidence="3" id="KW-1185">Reference proteome</keyword>
<dbReference type="SUPFAM" id="SSF49452">
    <property type="entry name" value="Starch-binding domain-like"/>
    <property type="match status" value="1"/>
</dbReference>
<dbReference type="Proteomes" id="UP000722989">
    <property type="component" value="Unassembled WGS sequence"/>
</dbReference>
<dbReference type="RefSeq" id="WP_167924976.1">
    <property type="nucleotide sequence ID" value="NZ_JAATVY010000005.1"/>
</dbReference>
<reference evidence="2 3" key="1">
    <citation type="submission" date="2020-03" db="EMBL/GenBank/DDBJ databases">
        <title>WGS of the type strain of Planosporangium spp.</title>
        <authorList>
            <person name="Thawai C."/>
        </authorList>
    </citation>
    <scope>NUCLEOTIDE SEQUENCE [LARGE SCALE GENOMIC DNA]</scope>
    <source>
        <strain evidence="2 3">TBRC 5610</strain>
    </source>
</reference>
<dbReference type="EMBL" id="JAATVY010000005">
    <property type="protein sequence ID" value="NJC70068.1"/>
    <property type="molecule type" value="Genomic_DNA"/>
</dbReference>
<evidence type="ECO:0000313" key="3">
    <source>
        <dbReference type="Proteomes" id="UP000722989"/>
    </source>
</evidence>
<dbReference type="PROSITE" id="PS51257">
    <property type="entry name" value="PROKAR_LIPOPROTEIN"/>
    <property type="match status" value="1"/>
</dbReference>
<sequence length="123" mass="12192">MTRKTWSGAYCWVVVAALLGLAGCTGSPGTGTLTGRFAASGGPLGLAGTAGPRPLHGSVTVEGPGGRHVVATGSDGSYRLTLPPGTYSVTAEVPGGTGPCQADRPVTVTSGRTSRADVVCHVR</sequence>
<comment type="caution">
    <text evidence="2">The sequence shown here is derived from an EMBL/GenBank/DDBJ whole genome shotgun (WGS) entry which is preliminary data.</text>
</comment>
<organism evidence="2 3">
    <name type="scientific">Planosporangium thailandense</name>
    <dbReference type="NCBI Taxonomy" id="765197"/>
    <lineage>
        <taxon>Bacteria</taxon>
        <taxon>Bacillati</taxon>
        <taxon>Actinomycetota</taxon>
        <taxon>Actinomycetes</taxon>
        <taxon>Micromonosporales</taxon>
        <taxon>Micromonosporaceae</taxon>
        <taxon>Planosporangium</taxon>
    </lineage>
</organism>
<accession>A0ABX0XW85</accession>
<feature type="signal peptide" evidence="1">
    <location>
        <begin position="1"/>
        <end position="22"/>
    </location>
</feature>
<protein>
    <submittedName>
        <fullName evidence="2">Carboxypeptidase regulatory-like domain-containing protein</fullName>
    </submittedName>
</protein>
<dbReference type="Pfam" id="PF13620">
    <property type="entry name" value="CarboxypepD_reg"/>
    <property type="match status" value="1"/>
</dbReference>
<proteinExistence type="predicted"/>
<keyword evidence="1" id="KW-0732">Signal</keyword>
<name>A0ABX0XW85_9ACTN</name>
<dbReference type="InterPro" id="IPR013784">
    <property type="entry name" value="Carb-bd-like_fold"/>
</dbReference>
<feature type="chain" id="PRO_5047504772" evidence="1">
    <location>
        <begin position="23"/>
        <end position="123"/>
    </location>
</feature>
<dbReference type="Gene3D" id="2.60.40.1120">
    <property type="entry name" value="Carboxypeptidase-like, regulatory domain"/>
    <property type="match status" value="1"/>
</dbReference>
<evidence type="ECO:0000313" key="2">
    <source>
        <dbReference type="EMBL" id="NJC70068.1"/>
    </source>
</evidence>